<dbReference type="RefSeq" id="WP_012350924.1">
    <property type="nucleotide sequence ID" value="NC_010525.1"/>
</dbReference>
<evidence type="ECO:0000256" key="4">
    <source>
        <dbReference type="ARBA" id="ARBA00022989"/>
    </source>
</evidence>
<dbReference type="Proteomes" id="UP000001694">
    <property type="component" value="Chromosome"/>
</dbReference>
<evidence type="ECO:0000256" key="6">
    <source>
        <dbReference type="SAM" id="Phobius"/>
    </source>
</evidence>
<keyword evidence="2" id="KW-1003">Cell membrane</keyword>
<dbReference type="PANTHER" id="PTHR30482">
    <property type="entry name" value="HIGH-AFFINITY BRANCHED-CHAIN AMINO ACID TRANSPORT SYSTEM PERMEASE"/>
    <property type="match status" value="1"/>
</dbReference>
<dbReference type="KEGG" id="tne:Tneu_1581"/>
<gene>
    <name evidence="7" type="ordered locus">Tneu_1581</name>
</gene>
<evidence type="ECO:0000256" key="1">
    <source>
        <dbReference type="ARBA" id="ARBA00004651"/>
    </source>
</evidence>
<feature type="transmembrane region" description="Helical" evidence="6">
    <location>
        <begin position="273"/>
        <end position="300"/>
    </location>
</feature>
<dbReference type="PANTHER" id="PTHR30482:SF1">
    <property type="entry name" value="BRANCHED-CHAIN AMINO ACID TRANSPORT PERMEASE PROTEIN LIVM-RELATED"/>
    <property type="match status" value="1"/>
</dbReference>
<reference evidence="7" key="1">
    <citation type="submission" date="2008-03" db="EMBL/GenBank/DDBJ databases">
        <title>Complete sequence of Thermoproteus neutrophilus V24Sta.</title>
        <authorList>
            <consortium name="US DOE Joint Genome Institute"/>
            <person name="Copeland A."/>
            <person name="Lucas S."/>
            <person name="Lapidus A."/>
            <person name="Glavina del Rio T."/>
            <person name="Dalin E."/>
            <person name="Tice H."/>
            <person name="Bruce D."/>
            <person name="Goodwin L."/>
            <person name="Pitluck S."/>
            <person name="Sims D."/>
            <person name="Brettin T."/>
            <person name="Detter J.C."/>
            <person name="Han C."/>
            <person name="Kuske C.R."/>
            <person name="Schmutz J."/>
            <person name="Larimer F."/>
            <person name="Land M."/>
            <person name="Hauser L."/>
            <person name="Kyrpides N."/>
            <person name="Mikhailova N."/>
            <person name="Biddle J.F."/>
            <person name="Zhang Z."/>
            <person name="Fitz-Gibbon S.T."/>
            <person name="Lowe T.M."/>
            <person name="Saltikov C."/>
            <person name="House C.H."/>
            <person name="Richardson P."/>
        </authorList>
    </citation>
    <scope>NUCLEOTIDE SEQUENCE [LARGE SCALE GENOMIC DNA]</scope>
    <source>
        <strain evidence="7">V24Sta</strain>
    </source>
</reference>
<feature type="transmembrane region" description="Helical" evidence="6">
    <location>
        <begin position="47"/>
        <end position="68"/>
    </location>
</feature>
<dbReference type="InterPro" id="IPR043428">
    <property type="entry name" value="LivM-like"/>
</dbReference>
<evidence type="ECO:0000256" key="2">
    <source>
        <dbReference type="ARBA" id="ARBA00022475"/>
    </source>
</evidence>
<keyword evidence="3 6" id="KW-0812">Transmembrane</keyword>
<dbReference type="CDD" id="cd06581">
    <property type="entry name" value="TM_PBP1_LivM_like"/>
    <property type="match status" value="1"/>
</dbReference>
<name>B1Y9V5_PYRNV</name>
<dbReference type="HOGENOM" id="CLU_031365_1_0_2"/>
<proteinExistence type="predicted"/>
<keyword evidence="5 6" id="KW-0472">Membrane</keyword>
<evidence type="ECO:0000313" key="7">
    <source>
        <dbReference type="EMBL" id="ACB40505.1"/>
    </source>
</evidence>
<feature type="transmembrane region" description="Helical" evidence="6">
    <location>
        <begin position="111"/>
        <end position="131"/>
    </location>
</feature>
<dbReference type="GO" id="GO:0005886">
    <property type="term" value="C:plasma membrane"/>
    <property type="evidence" value="ECO:0007669"/>
    <property type="project" value="UniProtKB-SubCell"/>
</dbReference>
<sequence>MIPQIDPGALLVLLRETLIMFAIYGVYVLSLNLEAGYLGLPQFGKVMYLAMGGVAVGGIATKLALWIYGGAISAKAGISPLKDLNTYCAAYQYQSIAVVNDIFKSSPLEGILFFLVAVALSALLAGVLGVVMAGPALRLREDYLGILFLVSAELVRVVSTYTPQVACGVFGAVVPDPFAWMGDYRPWGYLAVTLLFLVFTFFMLDRLVNSPFGRALRAIRDAETAARVFGKDIVKFRARVLGVASALGGVAGALFVFYNTFVNMGQFVPYYTFVAWAMLMVGGMGNNVGALVGVAVYYIVSRSLEIYKDSLRAVINADPTFLQYIIFGIVIIVMVMFRPQGLVGERPSKTLSRRVLERVRGEA</sequence>
<keyword evidence="8" id="KW-1185">Reference proteome</keyword>
<organism evidence="7 8">
    <name type="scientific">Pyrobaculum neutrophilum (strain DSM 2338 / JCM 9278 / NBRC 100436 / V24Sta)</name>
    <name type="common">Thermoproteus neutrophilus</name>
    <dbReference type="NCBI Taxonomy" id="444157"/>
    <lineage>
        <taxon>Archaea</taxon>
        <taxon>Thermoproteota</taxon>
        <taxon>Thermoprotei</taxon>
        <taxon>Thermoproteales</taxon>
        <taxon>Thermoproteaceae</taxon>
        <taxon>Pyrobaculum</taxon>
    </lineage>
</organism>
<evidence type="ECO:0000256" key="3">
    <source>
        <dbReference type="ARBA" id="ARBA00022692"/>
    </source>
</evidence>
<dbReference type="GO" id="GO:0015658">
    <property type="term" value="F:branched-chain amino acid transmembrane transporter activity"/>
    <property type="evidence" value="ECO:0007669"/>
    <property type="project" value="InterPro"/>
</dbReference>
<dbReference type="STRING" id="444157.Tneu_1581"/>
<dbReference type="OrthoDB" id="15394at2157"/>
<dbReference type="Pfam" id="PF02653">
    <property type="entry name" value="BPD_transp_2"/>
    <property type="match status" value="1"/>
</dbReference>
<comment type="subcellular location">
    <subcellularLocation>
        <location evidence="1">Cell membrane</location>
        <topology evidence="1">Multi-pass membrane protein</topology>
    </subcellularLocation>
</comment>
<dbReference type="InterPro" id="IPR001851">
    <property type="entry name" value="ABC_transp_permease"/>
</dbReference>
<protein>
    <submittedName>
        <fullName evidence="7">Inner-membrane translocator</fullName>
    </submittedName>
</protein>
<feature type="transmembrane region" description="Helical" evidence="6">
    <location>
        <begin position="186"/>
        <end position="204"/>
    </location>
</feature>
<dbReference type="EMBL" id="CP001014">
    <property type="protein sequence ID" value="ACB40505.1"/>
    <property type="molecule type" value="Genomic_DNA"/>
</dbReference>
<dbReference type="eggNOG" id="arCOG01273">
    <property type="taxonomic scope" value="Archaea"/>
</dbReference>
<evidence type="ECO:0000256" key="5">
    <source>
        <dbReference type="ARBA" id="ARBA00023136"/>
    </source>
</evidence>
<feature type="transmembrane region" description="Helical" evidence="6">
    <location>
        <begin position="240"/>
        <end position="261"/>
    </location>
</feature>
<evidence type="ECO:0000313" key="8">
    <source>
        <dbReference type="Proteomes" id="UP000001694"/>
    </source>
</evidence>
<accession>B1Y9V5</accession>
<feature type="transmembrane region" description="Helical" evidence="6">
    <location>
        <begin position="321"/>
        <end position="337"/>
    </location>
</feature>
<dbReference type="GeneID" id="6166064"/>
<keyword evidence="4 6" id="KW-1133">Transmembrane helix</keyword>
<feature type="transmembrane region" description="Helical" evidence="6">
    <location>
        <begin position="18"/>
        <end position="40"/>
    </location>
</feature>
<dbReference type="AlphaFoldDB" id="B1Y9V5"/>